<keyword evidence="10 16" id="KW-0503">Monooxygenase</keyword>
<keyword evidence="6" id="KW-0285">Flavoprotein</keyword>
<keyword evidence="9" id="KW-0560">Oxidoreductase</keyword>
<dbReference type="GO" id="GO:0004497">
    <property type="term" value="F:monooxygenase activity"/>
    <property type="evidence" value="ECO:0007669"/>
    <property type="project" value="UniProtKB-KW"/>
</dbReference>
<sequence>MSDQQHYECVGVGVGPANLSLASLLHGCPGLPNLFLEKREEFSWHDGQQIPDATLQVSVFKDLVSLSDPTSPFSFLSYLKDKGRIYHFINAQFSAVPRKEFRNYLEWASRRNQNVVFGEEVVSVDFDGVFVVRTNRRTVTANNVSIGIGSRAWVPAAARDHLGPTQFHVSDFVPLSRDLAGKRVCVVGGGQSGAEAFLDLISRPSPERPRRVSWVSRRRNFYPIDDSPFTNDFYMPGYSDYFARLDQGTRESFNREHVLTSDGISESTLREIYQRIYAERFIHGNTDLVSLYPNRNVIEVAASDNAWSLKLSNSNHPAVLGQVDADVVVWATGFRTAAPDFLAPIADRFEREGDEYRIDGDFAVRWDGPSNRSVFLQNAALRQRGLADKNLSLLAWRSQRIIDRLRCVRSDDPAPSFIEWSAKLSPDESVG</sequence>
<evidence type="ECO:0000256" key="4">
    <source>
        <dbReference type="ARBA" id="ARBA00013076"/>
    </source>
</evidence>
<comment type="cofactor">
    <cofactor evidence="1">
        <name>FAD</name>
        <dbReference type="ChEBI" id="CHEBI:57692"/>
    </cofactor>
</comment>
<dbReference type="PANTHER" id="PTHR42802">
    <property type="entry name" value="MONOOXYGENASE"/>
    <property type="match status" value="1"/>
</dbReference>
<evidence type="ECO:0000256" key="14">
    <source>
        <dbReference type="ARBA" id="ARBA00032738"/>
    </source>
</evidence>
<gene>
    <name evidence="16" type="ORF">OG517_10620</name>
</gene>
<evidence type="ECO:0000256" key="8">
    <source>
        <dbReference type="ARBA" id="ARBA00022857"/>
    </source>
</evidence>
<accession>A0ABZ1T7T5</accession>
<evidence type="ECO:0000313" key="16">
    <source>
        <dbReference type="EMBL" id="WUQ11852.1"/>
    </source>
</evidence>
<evidence type="ECO:0000256" key="6">
    <source>
        <dbReference type="ARBA" id="ARBA00022630"/>
    </source>
</evidence>
<reference evidence="16" key="1">
    <citation type="submission" date="2022-10" db="EMBL/GenBank/DDBJ databases">
        <title>The complete genomes of actinobacterial strains from the NBC collection.</title>
        <authorList>
            <person name="Joergensen T.S."/>
            <person name="Alvarez Arevalo M."/>
            <person name="Sterndorff E.B."/>
            <person name="Faurdal D."/>
            <person name="Vuksanovic O."/>
            <person name="Mourched A.-S."/>
            <person name="Charusanti P."/>
            <person name="Shaw S."/>
            <person name="Blin K."/>
            <person name="Weber T."/>
        </authorList>
    </citation>
    <scope>NUCLEOTIDE SEQUENCE</scope>
    <source>
        <strain evidence="16">NBC_00248</strain>
    </source>
</reference>
<dbReference type="EC" id="1.14.13.59" evidence="4"/>
<evidence type="ECO:0000256" key="13">
    <source>
        <dbReference type="ARBA" id="ARBA00032493"/>
    </source>
</evidence>
<evidence type="ECO:0000256" key="11">
    <source>
        <dbReference type="ARBA" id="ARBA00029939"/>
    </source>
</evidence>
<name>A0ABZ1T7T5_STRVG</name>
<keyword evidence="17" id="KW-1185">Reference proteome</keyword>
<dbReference type="PANTHER" id="PTHR42802:SF1">
    <property type="entry name" value="L-ORNITHINE N(5)-MONOOXYGENASE"/>
    <property type="match status" value="1"/>
</dbReference>
<evidence type="ECO:0000256" key="5">
    <source>
        <dbReference type="ARBA" id="ARBA00016406"/>
    </source>
</evidence>
<dbReference type="InterPro" id="IPR025700">
    <property type="entry name" value="Lys/Orn_oxygenase"/>
</dbReference>
<evidence type="ECO:0000256" key="10">
    <source>
        <dbReference type="ARBA" id="ARBA00023033"/>
    </source>
</evidence>
<keyword evidence="7" id="KW-0274">FAD</keyword>
<evidence type="ECO:0000256" key="2">
    <source>
        <dbReference type="ARBA" id="ARBA00004924"/>
    </source>
</evidence>
<dbReference type="RefSeq" id="WP_328961278.1">
    <property type="nucleotide sequence ID" value="NZ_CP108090.1"/>
</dbReference>
<dbReference type="EMBL" id="CP108090">
    <property type="protein sequence ID" value="WUQ11852.1"/>
    <property type="molecule type" value="Genomic_DNA"/>
</dbReference>
<evidence type="ECO:0000256" key="15">
    <source>
        <dbReference type="ARBA" id="ARBA00048407"/>
    </source>
</evidence>
<evidence type="ECO:0000313" key="17">
    <source>
        <dbReference type="Proteomes" id="UP001432039"/>
    </source>
</evidence>
<protein>
    <recommendedName>
        <fullName evidence="5">L-lysine N6-monooxygenase MbtG</fullName>
        <ecNumber evidence="4">1.14.13.59</ecNumber>
    </recommendedName>
    <alternativeName>
        <fullName evidence="14">Lysine 6-N-hydroxylase</fullName>
    </alternativeName>
    <alternativeName>
        <fullName evidence="13">Lysine N6-hydroxylase</fullName>
    </alternativeName>
    <alternativeName>
        <fullName evidence="11">Lysine-N-oxygenase</fullName>
    </alternativeName>
    <alternativeName>
        <fullName evidence="12">Mycobactin synthase protein G</fullName>
    </alternativeName>
</protein>
<evidence type="ECO:0000256" key="9">
    <source>
        <dbReference type="ARBA" id="ARBA00023002"/>
    </source>
</evidence>
<comment type="catalytic activity">
    <reaction evidence="15">
        <text>L-lysine + NADPH + O2 = N(6)-hydroxy-L-lysine + NADP(+) + H2O</text>
        <dbReference type="Rhea" id="RHEA:23228"/>
        <dbReference type="ChEBI" id="CHEBI:15377"/>
        <dbReference type="ChEBI" id="CHEBI:15379"/>
        <dbReference type="ChEBI" id="CHEBI:32551"/>
        <dbReference type="ChEBI" id="CHEBI:57783"/>
        <dbReference type="ChEBI" id="CHEBI:57820"/>
        <dbReference type="ChEBI" id="CHEBI:58349"/>
        <dbReference type="EC" id="1.14.13.59"/>
    </reaction>
</comment>
<comment type="pathway">
    <text evidence="2">Siderophore biosynthesis.</text>
</comment>
<evidence type="ECO:0000256" key="3">
    <source>
        <dbReference type="ARBA" id="ARBA00007588"/>
    </source>
</evidence>
<evidence type="ECO:0000256" key="12">
    <source>
        <dbReference type="ARBA" id="ARBA00031158"/>
    </source>
</evidence>
<dbReference type="Gene3D" id="3.50.50.60">
    <property type="entry name" value="FAD/NAD(P)-binding domain"/>
    <property type="match status" value="1"/>
</dbReference>
<dbReference type="Proteomes" id="UP001432039">
    <property type="component" value="Chromosome"/>
</dbReference>
<organism evidence="16 17">
    <name type="scientific">Streptomyces virginiae</name>
    <name type="common">Streptomyces cinnamonensis</name>
    <dbReference type="NCBI Taxonomy" id="1961"/>
    <lineage>
        <taxon>Bacteria</taxon>
        <taxon>Bacillati</taxon>
        <taxon>Actinomycetota</taxon>
        <taxon>Actinomycetes</taxon>
        <taxon>Kitasatosporales</taxon>
        <taxon>Streptomycetaceae</taxon>
        <taxon>Streptomyces</taxon>
    </lineage>
</organism>
<dbReference type="Pfam" id="PF13434">
    <property type="entry name" value="Lys_Orn_oxgnase"/>
    <property type="match status" value="1"/>
</dbReference>
<comment type="similarity">
    <text evidence="3">Belongs to the lysine N(6)-hydroxylase/L-ornithine N(5)-oxygenase family.</text>
</comment>
<dbReference type="InterPro" id="IPR036188">
    <property type="entry name" value="FAD/NAD-bd_sf"/>
</dbReference>
<keyword evidence="8" id="KW-0521">NADP</keyword>
<evidence type="ECO:0000256" key="1">
    <source>
        <dbReference type="ARBA" id="ARBA00001974"/>
    </source>
</evidence>
<evidence type="ECO:0000256" key="7">
    <source>
        <dbReference type="ARBA" id="ARBA00022827"/>
    </source>
</evidence>
<dbReference type="SUPFAM" id="SSF51905">
    <property type="entry name" value="FAD/NAD(P)-binding domain"/>
    <property type="match status" value="2"/>
</dbReference>
<proteinExistence type="inferred from homology"/>